<dbReference type="Proteomes" id="UP001652700">
    <property type="component" value="Unplaced"/>
</dbReference>
<accession>A0ABM5KRB2</accession>
<evidence type="ECO:0000313" key="1">
    <source>
        <dbReference type="EnsemblMetazoa" id="XP_050512729.1"/>
    </source>
</evidence>
<dbReference type="RefSeq" id="XP_050512729.1">
    <property type="nucleotide sequence ID" value="XM_050656772.1"/>
</dbReference>
<protein>
    <submittedName>
        <fullName evidence="1">Uncharacterized protein</fullName>
    </submittedName>
</protein>
<keyword evidence="2" id="KW-1185">Reference proteome</keyword>
<sequence>MYFQYKKIARKVYESHVIKLYQIQWNFTILNFISCNNLNNKDFMLLYRNITSFYEVAHFKLQVMIKKIDTIVHM</sequence>
<proteinExistence type="predicted"/>
<dbReference type="GeneID" id="126888456"/>
<dbReference type="RefSeq" id="XP_050501373.1">
    <property type="nucleotide sequence ID" value="XM_050645416.1"/>
</dbReference>
<dbReference type="GeneID" id="126881256"/>
<organism evidence="1 2">
    <name type="scientific">Diabrotica virgifera virgifera</name>
    <name type="common">western corn rootworm</name>
    <dbReference type="NCBI Taxonomy" id="50390"/>
    <lineage>
        <taxon>Eukaryota</taxon>
        <taxon>Metazoa</taxon>
        <taxon>Ecdysozoa</taxon>
        <taxon>Arthropoda</taxon>
        <taxon>Hexapoda</taxon>
        <taxon>Insecta</taxon>
        <taxon>Pterygota</taxon>
        <taxon>Neoptera</taxon>
        <taxon>Endopterygota</taxon>
        <taxon>Coleoptera</taxon>
        <taxon>Polyphaga</taxon>
        <taxon>Cucujiformia</taxon>
        <taxon>Chrysomeloidea</taxon>
        <taxon>Chrysomelidae</taxon>
        <taxon>Galerucinae</taxon>
        <taxon>Diabroticina</taxon>
        <taxon>Diabroticites</taxon>
        <taxon>Diabrotica</taxon>
    </lineage>
</organism>
<reference evidence="1" key="1">
    <citation type="submission" date="2025-05" db="UniProtKB">
        <authorList>
            <consortium name="EnsemblMetazoa"/>
        </authorList>
    </citation>
    <scope>IDENTIFICATION</scope>
</reference>
<name>A0ABM5KRB2_DIAVI</name>
<dbReference type="EnsemblMetazoa" id="XM_050656772.1">
    <property type="protein sequence ID" value="XP_050512729.1"/>
    <property type="gene ID" value="LOC126888456"/>
</dbReference>
<dbReference type="EnsemblMetazoa" id="XM_050645416.1">
    <property type="protein sequence ID" value="XP_050501373.1"/>
    <property type="gene ID" value="LOC126881256"/>
</dbReference>
<evidence type="ECO:0000313" key="2">
    <source>
        <dbReference type="Proteomes" id="UP001652700"/>
    </source>
</evidence>